<accession>A0A4R2K2J9</accession>
<sequence>MKTGETTRPGKAPPVLQLSDSSWILAGVVLITVVIIAFGGTFLLQIVRVPMTDFQKTFAQSRRGTVVRSLRRWRSP</sequence>
<evidence type="ECO:0000313" key="3">
    <source>
        <dbReference type="Proteomes" id="UP000295680"/>
    </source>
</evidence>
<proteinExistence type="predicted"/>
<dbReference type="Proteomes" id="UP000295680">
    <property type="component" value="Unassembled WGS sequence"/>
</dbReference>
<keyword evidence="1" id="KW-1133">Transmembrane helix</keyword>
<keyword evidence="1" id="KW-0472">Membrane</keyword>
<protein>
    <submittedName>
        <fullName evidence="2">Uncharacterized protein</fullName>
    </submittedName>
</protein>
<keyword evidence="3" id="KW-1185">Reference proteome</keyword>
<evidence type="ECO:0000313" key="2">
    <source>
        <dbReference type="EMBL" id="TCO65952.1"/>
    </source>
</evidence>
<gene>
    <name evidence="2" type="ORF">EV192_1011744</name>
</gene>
<keyword evidence="1" id="KW-0812">Transmembrane</keyword>
<feature type="transmembrane region" description="Helical" evidence="1">
    <location>
        <begin position="23"/>
        <end position="47"/>
    </location>
</feature>
<evidence type="ECO:0000256" key="1">
    <source>
        <dbReference type="SAM" id="Phobius"/>
    </source>
</evidence>
<dbReference type="EMBL" id="SLWS01000001">
    <property type="protein sequence ID" value="TCO65952.1"/>
    <property type="molecule type" value="Genomic_DNA"/>
</dbReference>
<organism evidence="2 3">
    <name type="scientific">Actinocrispum wychmicini</name>
    <dbReference type="NCBI Taxonomy" id="1213861"/>
    <lineage>
        <taxon>Bacteria</taxon>
        <taxon>Bacillati</taxon>
        <taxon>Actinomycetota</taxon>
        <taxon>Actinomycetes</taxon>
        <taxon>Pseudonocardiales</taxon>
        <taxon>Pseudonocardiaceae</taxon>
        <taxon>Actinocrispum</taxon>
    </lineage>
</organism>
<dbReference type="AlphaFoldDB" id="A0A4R2K2J9"/>
<comment type="caution">
    <text evidence="2">The sequence shown here is derived from an EMBL/GenBank/DDBJ whole genome shotgun (WGS) entry which is preliminary data.</text>
</comment>
<reference evidence="2 3" key="1">
    <citation type="submission" date="2019-03" db="EMBL/GenBank/DDBJ databases">
        <title>Genomic Encyclopedia of Type Strains, Phase IV (KMG-IV): sequencing the most valuable type-strain genomes for metagenomic binning, comparative biology and taxonomic classification.</title>
        <authorList>
            <person name="Goeker M."/>
        </authorList>
    </citation>
    <scope>NUCLEOTIDE SEQUENCE [LARGE SCALE GENOMIC DNA]</scope>
    <source>
        <strain evidence="2 3">DSM 45934</strain>
    </source>
</reference>
<name>A0A4R2K2J9_9PSEU</name>